<dbReference type="GeneID" id="77810815"/>
<dbReference type="RefSeq" id="XP_053021163.1">
    <property type="nucleotide sequence ID" value="XM_053169920.1"/>
</dbReference>
<accession>A0ABY7CL10</accession>
<evidence type="ECO:0000313" key="2">
    <source>
        <dbReference type="Proteomes" id="UP001164743"/>
    </source>
</evidence>
<name>A0ABY7CL10_9BASI</name>
<gene>
    <name evidence="1" type="ORF">PtA15_6A236</name>
</gene>
<dbReference type="EMBL" id="CP110426">
    <property type="protein sequence ID" value="WAQ85608.1"/>
    <property type="molecule type" value="Genomic_DNA"/>
</dbReference>
<protein>
    <submittedName>
        <fullName evidence="1">Uncharacterized protein</fullName>
    </submittedName>
</protein>
<dbReference type="Proteomes" id="UP001164743">
    <property type="component" value="Chromosome 6A"/>
</dbReference>
<reference evidence="1" key="1">
    <citation type="submission" date="2022-10" db="EMBL/GenBank/DDBJ databases">
        <title>Puccinia triticina Genome sequencing and assembly.</title>
        <authorList>
            <person name="Li C."/>
        </authorList>
    </citation>
    <scope>NUCLEOTIDE SEQUENCE</scope>
    <source>
        <strain evidence="1">Pt15</strain>
    </source>
</reference>
<proteinExistence type="predicted"/>
<evidence type="ECO:0000313" key="1">
    <source>
        <dbReference type="EMBL" id="WAQ85608.1"/>
    </source>
</evidence>
<sequence>MAVLHDLPRVLVTASLANPVPAGLNAREGLGGRRRLQRKIPKAGSSLKLAILLNRTDDRSYDAERTTNLAA</sequence>
<organism evidence="1 2">
    <name type="scientific">Puccinia triticina</name>
    <dbReference type="NCBI Taxonomy" id="208348"/>
    <lineage>
        <taxon>Eukaryota</taxon>
        <taxon>Fungi</taxon>
        <taxon>Dikarya</taxon>
        <taxon>Basidiomycota</taxon>
        <taxon>Pucciniomycotina</taxon>
        <taxon>Pucciniomycetes</taxon>
        <taxon>Pucciniales</taxon>
        <taxon>Pucciniaceae</taxon>
        <taxon>Puccinia</taxon>
    </lineage>
</organism>
<keyword evidence="2" id="KW-1185">Reference proteome</keyword>